<dbReference type="RefSeq" id="WP_094985656.1">
    <property type="nucleotide sequence ID" value="NZ_NHNI01000002.1"/>
</dbReference>
<feature type="domain" description="DUF5666" evidence="2">
    <location>
        <begin position="410"/>
        <end position="475"/>
    </location>
</feature>
<feature type="domain" description="DUF5666" evidence="2">
    <location>
        <begin position="324"/>
        <end position="395"/>
    </location>
</feature>
<evidence type="ECO:0000313" key="4">
    <source>
        <dbReference type="Proteomes" id="UP000216101"/>
    </source>
</evidence>
<accession>A0A266Q4Q5</accession>
<organism evidence="3 4">
    <name type="scientific">Cellvibrio mixtus</name>
    <dbReference type="NCBI Taxonomy" id="39650"/>
    <lineage>
        <taxon>Bacteria</taxon>
        <taxon>Pseudomonadati</taxon>
        <taxon>Pseudomonadota</taxon>
        <taxon>Gammaproteobacteria</taxon>
        <taxon>Cellvibrionales</taxon>
        <taxon>Cellvibrionaceae</taxon>
        <taxon>Cellvibrio</taxon>
    </lineage>
</organism>
<evidence type="ECO:0000256" key="1">
    <source>
        <dbReference type="SAM" id="SignalP"/>
    </source>
</evidence>
<feature type="domain" description="DUF5666" evidence="2">
    <location>
        <begin position="254"/>
        <end position="313"/>
    </location>
</feature>
<feature type="domain" description="DUF5666" evidence="2">
    <location>
        <begin position="46"/>
        <end position="102"/>
    </location>
</feature>
<gene>
    <name evidence="3" type="ORF">CBP51_15690</name>
</gene>
<dbReference type="Proteomes" id="UP000216101">
    <property type="component" value="Unassembled WGS sequence"/>
</dbReference>
<keyword evidence="4" id="KW-1185">Reference proteome</keyword>
<keyword evidence="1" id="KW-0732">Signal</keyword>
<evidence type="ECO:0000259" key="2">
    <source>
        <dbReference type="Pfam" id="PF18914"/>
    </source>
</evidence>
<protein>
    <recommendedName>
        <fullName evidence="2">DUF5666 domain-containing protein</fullName>
    </recommendedName>
</protein>
<name>A0A266Q4Q5_9GAMM</name>
<comment type="caution">
    <text evidence="3">The sequence shown here is derived from an EMBL/GenBank/DDBJ whole genome shotgun (WGS) entry which is preliminary data.</text>
</comment>
<reference evidence="4" key="1">
    <citation type="submission" date="2017-05" db="EMBL/GenBank/DDBJ databases">
        <authorList>
            <person name="Barney B.M."/>
        </authorList>
    </citation>
    <scope>NUCLEOTIDE SEQUENCE [LARGE SCALE GENOMIC DNA]</scope>
    <source>
        <strain evidence="4">PSBB022</strain>
    </source>
</reference>
<dbReference type="PROSITE" id="PS51257">
    <property type="entry name" value="PROKAR_LIPOPROTEIN"/>
    <property type="match status" value="1"/>
</dbReference>
<dbReference type="InterPro" id="IPR043724">
    <property type="entry name" value="DUF5666"/>
</dbReference>
<feature type="signal peptide" evidence="1">
    <location>
        <begin position="1"/>
        <end position="28"/>
    </location>
</feature>
<proteinExistence type="predicted"/>
<sequence length="485" mass="51200">MTRLSLPFLAAITMVLLSGCGGSGGAQTAGIDGSGAPVASTNSNGAINGFGSVIVNGVKYESDKAQILINGQLATEDDLRVGYQVSVSGTITDGKTTAEKIEFVPTLVGEITAIEPNNKLLVVLGKTVHITNDTLFDAAIKRASLAGLTVGQRILVSGAVAADGSISATRIELSSSETLQLTGVVANLTGNSFNLGDTNVVYSGAQLINLDGNRFTNGARVTAIGVMGNNQLQATLVIGLNKTLPRNLDKADIEGFVTRYASATDFDVAGISATTTNQTRLENGSFNDLRLGATVEIEGSVNANGVLVASKLEFEQVSNNKISGTVTGINLVTTTGIISGTLEVDGVVITTTTQTRYEDKKLDLKRFNLSSLLQGDQVEVTGYSTATGFVATKIEREEADDNDDDTREFEGVISAVGPDYFVLFGRKIFTTPETIITRGDDNLLSLTAFYLIALNQQIEVRGYQLNGEFYAAEIELDDEDQDDDD</sequence>
<dbReference type="AlphaFoldDB" id="A0A266Q4Q5"/>
<dbReference type="EMBL" id="NHNI01000002">
    <property type="protein sequence ID" value="OZY84616.1"/>
    <property type="molecule type" value="Genomic_DNA"/>
</dbReference>
<evidence type="ECO:0000313" key="3">
    <source>
        <dbReference type="EMBL" id="OZY84616.1"/>
    </source>
</evidence>
<dbReference type="Pfam" id="PF18914">
    <property type="entry name" value="DUF5666"/>
    <property type="match status" value="5"/>
</dbReference>
<feature type="domain" description="DUF5666" evidence="2">
    <location>
        <begin position="109"/>
        <end position="172"/>
    </location>
</feature>
<feature type="chain" id="PRO_5012334145" description="DUF5666 domain-containing protein" evidence="1">
    <location>
        <begin position="29"/>
        <end position="485"/>
    </location>
</feature>